<comment type="caution">
    <text evidence="2">The sequence shown here is derived from an EMBL/GenBank/DDBJ whole genome shotgun (WGS) entry which is preliminary data.</text>
</comment>
<keyword evidence="3" id="KW-1185">Reference proteome</keyword>
<dbReference type="EMBL" id="JBHTBN010000002">
    <property type="protein sequence ID" value="MFC7357278.1"/>
    <property type="molecule type" value="Genomic_DNA"/>
</dbReference>
<feature type="domain" description="DinB-like" evidence="1">
    <location>
        <begin position="32"/>
        <end position="165"/>
    </location>
</feature>
<organism evidence="2 3">
    <name type="scientific">Jejudonia soesokkakensis</name>
    <dbReference type="NCBI Taxonomy" id="1323432"/>
    <lineage>
        <taxon>Bacteria</taxon>
        <taxon>Pseudomonadati</taxon>
        <taxon>Bacteroidota</taxon>
        <taxon>Flavobacteriia</taxon>
        <taxon>Flavobacteriales</taxon>
        <taxon>Flavobacteriaceae</taxon>
        <taxon>Jejudonia</taxon>
    </lineage>
</organism>
<proteinExistence type="predicted"/>
<dbReference type="Gene3D" id="1.20.120.450">
    <property type="entry name" value="dinb family like domain"/>
    <property type="match status" value="1"/>
</dbReference>
<sequence>MSNTLKANEYNAYYSPYVMPVKDAPLLELLSNSLDTTVAFFHSLNKDKLEYTYAPGKWTPKEILQHLIDTERVFSYRALFIARAIHTDLKGFDQDEFAETVQANQFTRESLLEDYIAVRKASITLFKSFSSETLLRIGKASGSDISVRACGYILCGHEKHHCQIINERYL</sequence>
<protein>
    <submittedName>
        <fullName evidence="2">DinB family protein</fullName>
    </submittedName>
</protein>
<accession>A0ABW2MTQ8</accession>
<evidence type="ECO:0000313" key="2">
    <source>
        <dbReference type="EMBL" id="MFC7357278.1"/>
    </source>
</evidence>
<evidence type="ECO:0000313" key="3">
    <source>
        <dbReference type="Proteomes" id="UP001596415"/>
    </source>
</evidence>
<dbReference type="Pfam" id="PF12867">
    <property type="entry name" value="DinB_2"/>
    <property type="match status" value="1"/>
</dbReference>
<dbReference type="SUPFAM" id="SSF109854">
    <property type="entry name" value="DinB/YfiT-like putative metalloenzymes"/>
    <property type="match status" value="1"/>
</dbReference>
<dbReference type="InterPro" id="IPR034660">
    <property type="entry name" value="DinB/YfiT-like"/>
</dbReference>
<gene>
    <name evidence="2" type="ORF">ACFQO1_06240</name>
</gene>
<dbReference type="RefSeq" id="WP_380217124.1">
    <property type="nucleotide sequence ID" value="NZ_JBHTBN010000002.1"/>
</dbReference>
<reference evidence="3" key="1">
    <citation type="journal article" date="2019" name="Int. J. Syst. Evol. Microbiol.">
        <title>The Global Catalogue of Microorganisms (GCM) 10K type strain sequencing project: providing services to taxonomists for standard genome sequencing and annotation.</title>
        <authorList>
            <consortium name="The Broad Institute Genomics Platform"/>
            <consortium name="The Broad Institute Genome Sequencing Center for Infectious Disease"/>
            <person name="Wu L."/>
            <person name="Ma J."/>
        </authorList>
    </citation>
    <scope>NUCLEOTIDE SEQUENCE [LARGE SCALE GENOMIC DNA]</scope>
    <source>
        <strain evidence="3">CGMCC 1.16306</strain>
    </source>
</reference>
<name>A0ABW2MTQ8_9FLAO</name>
<dbReference type="InterPro" id="IPR024775">
    <property type="entry name" value="DinB-like"/>
</dbReference>
<evidence type="ECO:0000259" key="1">
    <source>
        <dbReference type="Pfam" id="PF12867"/>
    </source>
</evidence>
<dbReference type="Proteomes" id="UP001596415">
    <property type="component" value="Unassembled WGS sequence"/>
</dbReference>